<keyword evidence="2" id="KW-1185">Reference proteome</keyword>
<dbReference type="RefSeq" id="WP_128673320.1">
    <property type="nucleotide sequence ID" value="NZ_RRCO01000001.1"/>
</dbReference>
<organism evidence="1 2">
    <name type="scientific">Lachnoanaerobaculum gingivalis</name>
    <dbReference type="NCBI Taxonomy" id="2490855"/>
    <lineage>
        <taxon>Bacteria</taxon>
        <taxon>Bacillati</taxon>
        <taxon>Bacillota</taxon>
        <taxon>Clostridia</taxon>
        <taxon>Lachnospirales</taxon>
        <taxon>Lachnospiraceae</taxon>
        <taxon>Lachnoanaerobaculum</taxon>
    </lineage>
</organism>
<accession>A0A3P3R307</accession>
<name>A0A3P3R307_9FIRM</name>
<dbReference type="EMBL" id="RRCO01000001">
    <property type="protein sequence ID" value="RRJ26963.1"/>
    <property type="molecule type" value="Genomic_DNA"/>
</dbReference>
<dbReference type="AlphaFoldDB" id="A0A3P3R307"/>
<comment type="caution">
    <text evidence="1">The sequence shown here is derived from an EMBL/GenBank/DDBJ whole genome shotgun (WGS) entry which is preliminary data.</text>
</comment>
<proteinExistence type="predicted"/>
<gene>
    <name evidence="1" type="ORF">EHV10_02840</name>
</gene>
<dbReference type="Proteomes" id="UP000272490">
    <property type="component" value="Unassembled WGS sequence"/>
</dbReference>
<evidence type="ECO:0000313" key="1">
    <source>
        <dbReference type="EMBL" id="RRJ26963.1"/>
    </source>
</evidence>
<reference evidence="1 2" key="1">
    <citation type="submission" date="2018-11" db="EMBL/GenBank/DDBJ databases">
        <title>Genome sequencing of Lachnoanaerobaculum sp. KCOM 2030 (= ChDC B114).</title>
        <authorList>
            <person name="Kook J.-K."/>
            <person name="Park S.-N."/>
            <person name="Lim Y.K."/>
        </authorList>
    </citation>
    <scope>NUCLEOTIDE SEQUENCE [LARGE SCALE GENOMIC DNA]</scope>
    <source>
        <strain evidence="1 2">KCOM 2030</strain>
    </source>
</reference>
<protein>
    <recommendedName>
        <fullName evidence="3">DUF4297 domain-containing protein</fullName>
    </recommendedName>
</protein>
<evidence type="ECO:0008006" key="3">
    <source>
        <dbReference type="Google" id="ProtNLM"/>
    </source>
</evidence>
<dbReference type="OrthoDB" id="2041105at2"/>
<evidence type="ECO:0000313" key="2">
    <source>
        <dbReference type="Proteomes" id="UP000272490"/>
    </source>
</evidence>
<sequence>MARSRRADAVVFGFDFQVNSAIVLFLENIKEVETLCLEGNCEDIELELSSGEMVLAQAKAVEKASSDFANVRKNIQKSLISLAEGEEKVNARELIMITNSPNPFNDDKSISAFYGHAHRKYDTLPPSAKKIVDDYLSKMDKKLDTDKFKIQVLPFETDDEAERYKVIMESINAFAGSLNTNISGIGQKLLETWHWQVFDNGGKKDVSIKLSKKDIIWPILVKITEIEQCEDSFLEQFDSGVYEEVINRYADIINSHCEQCEFFIKILSDYSGFESPKRGNEKLNQFIELKWTDYIADFDFDGIDEEIREAIIKIIIFNVIKRRFTIDRIKKEVNMC</sequence>